<comment type="similarity">
    <text evidence="1 3">Belongs to the short-chain dehydrogenases/reductases (SDR) family.</text>
</comment>
<dbReference type="PRINTS" id="PR00080">
    <property type="entry name" value="SDRFAMILY"/>
</dbReference>
<dbReference type="PANTHER" id="PTHR43391:SF12">
    <property type="entry name" value="OXIDOREDUCTASE EPHD-RELATED"/>
    <property type="match status" value="1"/>
</dbReference>
<evidence type="ECO:0000256" key="3">
    <source>
        <dbReference type="RuleBase" id="RU000363"/>
    </source>
</evidence>
<dbReference type="GO" id="GO:0016491">
    <property type="term" value="F:oxidoreductase activity"/>
    <property type="evidence" value="ECO:0007669"/>
    <property type="project" value="UniProtKB-KW"/>
</dbReference>
<reference evidence="4 5" key="1">
    <citation type="submission" date="2019-05" db="EMBL/GenBank/DDBJ databases">
        <authorList>
            <person name="Lee S.D."/>
        </authorList>
    </citation>
    <scope>NUCLEOTIDE SEQUENCE [LARGE SCALE GENOMIC DNA]</scope>
    <source>
        <strain evidence="4 5">YC2-7</strain>
    </source>
</reference>
<gene>
    <name evidence="4" type="ORF">FGL95_10805</name>
</gene>
<proteinExistence type="inferred from homology"/>
<accession>A0A848KB32</accession>
<dbReference type="Pfam" id="PF00106">
    <property type="entry name" value="adh_short"/>
    <property type="match status" value="1"/>
</dbReference>
<keyword evidence="2" id="KW-0560">Oxidoreductase</keyword>
<dbReference type="InterPro" id="IPR036291">
    <property type="entry name" value="NAD(P)-bd_dom_sf"/>
</dbReference>
<dbReference type="PRINTS" id="PR00081">
    <property type="entry name" value="GDHRDH"/>
</dbReference>
<dbReference type="Gene3D" id="3.40.50.720">
    <property type="entry name" value="NAD(P)-binding Rossmann-like Domain"/>
    <property type="match status" value="1"/>
</dbReference>
<keyword evidence="5" id="KW-1185">Reference proteome</keyword>
<evidence type="ECO:0000256" key="1">
    <source>
        <dbReference type="ARBA" id="ARBA00006484"/>
    </source>
</evidence>
<dbReference type="SUPFAM" id="SSF51735">
    <property type="entry name" value="NAD(P)-binding Rossmann-fold domains"/>
    <property type="match status" value="1"/>
</dbReference>
<evidence type="ECO:0000313" key="5">
    <source>
        <dbReference type="Proteomes" id="UP000535543"/>
    </source>
</evidence>
<reference evidence="4 5" key="2">
    <citation type="submission" date="2020-06" db="EMBL/GenBank/DDBJ databases">
        <title>Antribacter stalactiti gen. nov., sp. nov., a new member of the family Nacardiaceae isolated from a cave.</title>
        <authorList>
            <person name="Kim I.S."/>
        </authorList>
    </citation>
    <scope>NUCLEOTIDE SEQUENCE [LARGE SCALE GENOMIC DNA]</scope>
    <source>
        <strain evidence="4 5">YC2-7</strain>
    </source>
</reference>
<protein>
    <submittedName>
        <fullName evidence="4">SDR family NAD(P)-dependent oxidoreductase</fullName>
    </submittedName>
</protein>
<dbReference type="AlphaFoldDB" id="A0A848KB32"/>
<name>A0A848KB32_9NOCA</name>
<dbReference type="CDD" id="cd05233">
    <property type="entry name" value="SDR_c"/>
    <property type="match status" value="1"/>
</dbReference>
<evidence type="ECO:0000313" key="4">
    <source>
        <dbReference type="EMBL" id="NMN95521.1"/>
    </source>
</evidence>
<dbReference type="InterPro" id="IPR002347">
    <property type="entry name" value="SDR_fam"/>
</dbReference>
<sequence>MKNVIVTGAGAGIGRETAKLFARKGNRVIVADIDEAGAEETVAAIKDADGEAVPYRLDVRSEDQWEDFARWVRTMYGGADVLINNAGVMDLGGFVETTIPQWQRMIDINLMSVVYGSKVFAQQMIDNGVHGHIVNISSGAAFLPSQLEPAYGVAKIGVLMATQSLRVELRKHNIGVTAICPGVIRTNLLANGERNGLTPEQQAEWKAQMGSVQTSLGFGGPDKVARVIERSVRNNWAIVPVNPEAWLGYGLFRLSPTLLRTVASVASYGRIDQILSAARPLLNRLTG</sequence>
<dbReference type="PANTHER" id="PTHR43391">
    <property type="entry name" value="RETINOL DEHYDROGENASE-RELATED"/>
    <property type="match status" value="1"/>
</dbReference>
<comment type="caution">
    <text evidence="4">The sequence shown here is derived from an EMBL/GenBank/DDBJ whole genome shotgun (WGS) entry which is preliminary data.</text>
</comment>
<organism evidence="4 5">
    <name type="scientific">Antrihabitans stalactiti</name>
    <dbReference type="NCBI Taxonomy" id="2584121"/>
    <lineage>
        <taxon>Bacteria</taxon>
        <taxon>Bacillati</taxon>
        <taxon>Actinomycetota</taxon>
        <taxon>Actinomycetes</taxon>
        <taxon>Mycobacteriales</taxon>
        <taxon>Nocardiaceae</taxon>
        <taxon>Antrihabitans</taxon>
    </lineage>
</organism>
<dbReference type="EMBL" id="VCQU01000003">
    <property type="protein sequence ID" value="NMN95521.1"/>
    <property type="molecule type" value="Genomic_DNA"/>
</dbReference>
<dbReference type="FunFam" id="3.40.50.720:FF:000084">
    <property type="entry name" value="Short-chain dehydrogenase reductase"/>
    <property type="match status" value="1"/>
</dbReference>
<dbReference type="RefSeq" id="WP_169586471.1">
    <property type="nucleotide sequence ID" value="NZ_VCQU01000003.1"/>
</dbReference>
<dbReference type="Proteomes" id="UP000535543">
    <property type="component" value="Unassembled WGS sequence"/>
</dbReference>
<evidence type="ECO:0000256" key="2">
    <source>
        <dbReference type="ARBA" id="ARBA00023002"/>
    </source>
</evidence>